<dbReference type="UniPathway" id="UPA00109">
    <property type="reaction ID" value="UER00180"/>
</dbReference>
<evidence type="ECO:0000256" key="11">
    <source>
        <dbReference type="ARBA" id="ARBA00048160"/>
    </source>
</evidence>
<evidence type="ECO:0000256" key="2">
    <source>
        <dbReference type="ARBA" id="ARBA00005028"/>
    </source>
</evidence>
<dbReference type="EMBL" id="UXSR01006047">
    <property type="protein sequence ID" value="VDD84178.1"/>
    <property type="molecule type" value="Genomic_DNA"/>
</dbReference>
<dbReference type="CDD" id="cd24019">
    <property type="entry name" value="ASKHA_NBD_HK_meta"/>
    <property type="match status" value="1"/>
</dbReference>
<dbReference type="InterPro" id="IPR019807">
    <property type="entry name" value="Hexokinase_BS"/>
</dbReference>
<evidence type="ECO:0000256" key="4">
    <source>
        <dbReference type="ARBA" id="ARBA00022679"/>
    </source>
</evidence>
<dbReference type="PANTHER" id="PTHR19443">
    <property type="entry name" value="HEXOKINASE"/>
    <property type="match status" value="1"/>
</dbReference>
<dbReference type="GO" id="GO:0008865">
    <property type="term" value="F:fructokinase activity"/>
    <property type="evidence" value="ECO:0007669"/>
    <property type="project" value="TreeGrafter"/>
</dbReference>
<dbReference type="WBParaSite" id="MCU_011561-RA">
    <property type="protein sequence ID" value="MCU_011561-RA"/>
    <property type="gene ID" value="MCU_011561"/>
</dbReference>
<dbReference type="InterPro" id="IPR001312">
    <property type="entry name" value="Hexokinase"/>
</dbReference>
<evidence type="ECO:0000256" key="1">
    <source>
        <dbReference type="ARBA" id="ARBA00004888"/>
    </source>
</evidence>
<dbReference type="Pfam" id="PF00349">
    <property type="entry name" value="Hexokinase_1"/>
    <property type="match status" value="1"/>
</dbReference>
<dbReference type="GO" id="GO:0006096">
    <property type="term" value="P:glycolytic process"/>
    <property type="evidence" value="ECO:0007669"/>
    <property type="project" value="UniProtKB-UniPathway"/>
</dbReference>
<accession>A0A0R3UQM5</accession>
<evidence type="ECO:0000256" key="6">
    <source>
        <dbReference type="ARBA" id="ARBA00022777"/>
    </source>
</evidence>
<evidence type="ECO:0000256" key="9">
    <source>
        <dbReference type="ARBA" id="ARBA00044613"/>
    </source>
</evidence>
<dbReference type="GO" id="GO:0005739">
    <property type="term" value="C:mitochondrion"/>
    <property type="evidence" value="ECO:0007669"/>
    <property type="project" value="TreeGrafter"/>
</dbReference>
<evidence type="ECO:0000256" key="5">
    <source>
        <dbReference type="ARBA" id="ARBA00022741"/>
    </source>
</evidence>
<dbReference type="PROSITE" id="PS51748">
    <property type="entry name" value="HEXOKINASE_2"/>
    <property type="match status" value="1"/>
</dbReference>
<keyword evidence="4 12" id="KW-0808">Transferase</keyword>
<evidence type="ECO:0000256" key="12">
    <source>
        <dbReference type="RuleBase" id="RU362007"/>
    </source>
</evidence>
<keyword evidence="6 12" id="KW-0418">Kinase</keyword>
<dbReference type="GO" id="GO:0005829">
    <property type="term" value="C:cytosol"/>
    <property type="evidence" value="ECO:0007669"/>
    <property type="project" value="TreeGrafter"/>
</dbReference>
<dbReference type="InterPro" id="IPR022673">
    <property type="entry name" value="Hexokinase_C"/>
</dbReference>
<dbReference type="InterPro" id="IPR043129">
    <property type="entry name" value="ATPase_NBD"/>
</dbReference>
<dbReference type="InterPro" id="IPR022672">
    <property type="entry name" value="Hexokinase_N"/>
</dbReference>
<comment type="catalytic activity">
    <reaction evidence="11">
        <text>D-glucose + ATP = D-glucose 6-phosphate + ADP + H(+)</text>
        <dbReference type="Rhea" id="RHEA:17825"/>
        <dbReference type="ChEBI" id="CHEBI:4167"/>
        <dbReference type="ChEBI" id="CHEBI:15378"/>
        <dbReference type="ChEBI" id="CHEBI:30616"/>
        <dbReference type="ChEBI" id="CHEBI:61548"/>
        <dbReference type="ChEBI" id="CHEBI:456216"/>
        <dbReference type="EC" id="2.7.1.1"/>
    </reaction>
    <physiologicalReaction direction="left-to-right" evidence="11">
        <dbReference type="Rhea" id="RHEA:17826"/>
    </physiologicalReaction>
</comment>
<dbReference type="STRING" id="53468.A0A0R3UQM5"/>
<dbReference type="Gene3D" id="3.40.367.20">
    <property type="match status" value="1"/>
</dbReference>
<dbReference type="FunFam" id="3.40.367.20:FF:000005">
    <property type="entry name" value="Phosphotransferase"/>
    <property type="match status" value="1"/>
</dbReference>
<evidence type="ECO:0000259" key="14">
    <source>
        <dbReference type="Pfam" id="PF03727"/>
    </source>
</evidence>
<dbReference type="EC" id="2.7.1.-" evidence="12"/>
<comment type="pathway">
    <text evidence="2">Carbohydrate metabolism; hexose metabolism.</text>
</comment>
<dbReference type="GO" id="GO:0006006">
    <property type="term" value="P:glucose metabolic process"/>
    <property type="evidence" value="ECO:0007669"/>
    <property type="project" value="TreeGrafter"/>
</dbReference>
<evidence type="ECO:0000313" key="15">
    <source>
        <dbReference type="EMBL" id="VDD84178.1"/>
    </source>
</evidence>
<dbReference type="PROSITE" id="PS00378">
    <property type="entry name" value="HEXOKINASE_1"/>
    <property type="match status" value="1"/>
</dbReference>
<reference evidence="17" key="2">
    <citation type="submission" date="2019-11" db="UniProtKB">
        <authorList>
            <consortium name="WormBaseParasite"/>
        </authorList>
    </citation>
    <scope>IDENTIFICATION</scope>
</reference>
<gene>
    <name evidence="15" type="ORF">MCOS_LOCUS10181</name>
</gene>
<feature type="domain" description="Hexokinase C-terminal" evidence="14">
    <location>
        <begin position="214"/>
        <end position="455"/>
    </location>
</feature>
<evidence type="ECO:0000256" key="8">
    <source>
        <dbReference type="ARBA" id="ARBA00023152"/>
    </source>
</evidence>
<protein>
    <recommendedName>
        <fullName evidence="12">Phosphotransferase</fullName>
        <ecNumber evidence="12">2.7.1.-</ecNumber>
    </recommendedName>
</protein>
<dbReference type="UniPathway" id="UPA00242"/>
<comment type="similarity">
    <text evidence="3 12">Belongs to the hexokinase family.</text>
</comment>
<evidence type="ECO:0000256" key="10">
    <source>
        <dbReference type="ARBA" id="ARBA00047905"/>
    </source>
</evidence>
<dbReference type="Proteomes" id="UP000267029">
    <property type="component" value="Unassembled WGS sequence"/>
</dbReference>
<evidence type="ECO:0000313" key="16">
    <source>
        <dbReference type="Proteomes" id="UP000267029"/>
    </source>
</evidence>
<keyword evidence="7 12" id="KW-0067">ATP-binding</keyword>
<dbReference type="FunFam" id="3.30.420.40:FF:000805">
    <property type="entry name" value="Hexokinase-2"/>
    <property type="match status" value="1"/>
</dbReference>
<proteinExistence type="inferred from homology"/>
<keyword evidence="16" id="KW-1185">Reference proteome</keyword>
<evidence type="ECO:0000256" key="3">
    <source>
        <dbReference type="ARBA" id="ARBA00009225"/>
    </source>
</evidence>
<dbReference type="PANTHER" id="PTHR19443:SF16">
    <property type="entry name" value="HEXOKINASE TYPE 1-RELATED"/>
    <property type="match status" value="1"/>
</dbReference>
<evidence type="ECO:0000313" key="17">
    <source>
        <dbReference type="WBParaSite" id="MCU_011561-RA"/>
    </source>
</evidence>
<keyword evidence="5 12" id="KW-0547">Nucleotide-binding</keyword>
<dbReference type="Pfam" id="PF03727">
    <property type="entry name" value="Hexokinase_2"/>
    <property type="match status" value="1"/>
</dbReference>
<name>A0A0R3UQM5_MESCO</name>
<dbReference type="GO" id="GO:0005536">
    <property type="term" value="F:D-glucose binding"/>
    <property type="evidence" value="ECO:0007669"/>
    <property type="project" value="InterPro"/>
</dbReference>
<dbReference type="GO" id="GO:0004340">
    <property type="term" value="F:glucokinase activity"/>
    <property type="evidence" value="ECO:0007669"/>
    <property type="project" value="TreeGrafter"/>
</dbReference>
<organism evidence="15 16">
    <name type="scientific">Mesocestoides corti</name>
    <name type="common">Flatworm</name>
    <dbReference type="NCBI Taxonomy" id="53468"/>
    <lineage>
        <taxon>Eukaryota</taxon>
        <taxon>Metazoa</taxon>
        <taxon>Spiralia</taxon>
        <taxon>Lophotrochozoa</taxon>
        <taxon>Platyhelminthes</taxon>
        <taxon>Cestoda</taxon>
        <taxon>Eucestoda</taxon>
        <taxon>Cyclophyllidea</taxon>
        <taxon>Mesocestoididae</taxon>
        <taxon>Mesocestoides</taxon>
    </lineage>
</organism>
<feature type="domain" description="Hexokinase N-terminal" evidence="13">
    <location>
        <begin position="12"/>
        <end position="206"/>
    </location>
</feature>
<dbReference type="GO" id="GO:0001678">
    <property type="term" value="P:intracellular glucose homeostasis"/>
    <property type="evidence" value="ECO:0007669"/>
    <property type="project" value="InterPro"/>
</dbReference>
<dbReference type="PRINTS" id="PR00475">
    <property type="entry name" value="HEXOKINASE"/>
</dbReference>
<comment type="catalytic activity">
    <reaction evidence="9">
        <text>a D-hexose + ATP = a D-hexose 6-phosphate + ADP + H(+)</text>
        <dbReference type="Rhea" id="RHEA:22740"/>
        <dbReference type="ChEBI" id="CHEBI:4194"/>
        <dbReference type="ChEBI" id="CHEBI:15378"/>
        <dbReference type="ChEBI" id="CHEBI:30616"/>
        <dbReference type="ChEBI" id="CHEBI:229467"/>
        <dbReference type="ChEBI" id="CHEBI:456216"/>
        <dbReference type="EC" id="2.7.1.1"/>
    </reaction>
    <physiologicalReaction direction="left-to-right" evidence="9">
        <dbReference type="Rhea" id="RHEA:22741"/>
    </physiologicalReaction>
</comment>
<dbReference type="GO" id="GO:0005524">
    <property type="term" value="F:ATP binding"/>
    <property type="evidence" value="ECO:0007669"/>
    <property type="project" value="UniProtKB-UniRule"/>
</dbReference>
<dbReference type="OrthoDB" id="419537at2759"/>
<comment type="pathway">
    <text evidence="1">Carbohydrate degradation; glycolysis; D-glyceraldehyde 3-phosphate and glycerone phosphate from D-glucose: step 1/4.</text>
</comment>
<dbReference type="SUPFAM" id="SSF53067">
    <property type="entry name" value="Actin-like ATPase domain"/>
    <property type="match status" value="2"/>
</dbReference>
<comment type="catalytic activity">
    <reaction evidence="10">
        <text>D-fructose + ATP = D-fructose 6-phosphate + ADP + H(+)</text>
        <dbReference type="Rhea" id="RHEA:16125"/>
        <dbReference type="ChEBI" id="CHEBI:15378"/>
        <dbReference type="ChEBI" id="CHEBI:30616"/>
        <dbReference type="ChEBI" id="CHEBI:37721"/>
        <dbReference type="ChEBI" id="CHEBI:61527"/>
        <dbReference type="ChEBI" id="CHEBI:456216"/>
        <dbReference type="EC" id="2.7.1.1"/>
    </reaction>
    <physiologicalReaction direction="left-to-right" evidence="10">
        <dbReference type="Rhea" id="RHEA:16126"/>
    </physiologicalReaction>
</comment>
<sequence>MDMSDEAIFERVQEILQPLCLDQDAYKAIMMKILDAMIRGLNLETRPISSIKMFPSFVTRFPTGKETGQVLALDLGGTNYRVLLVTLSGDGRHPKIDERTYAIPSQYMLGSSKDLFGYIASTLQNFLKRYGLEDKSLPLGFTFSFPCEQKCLNKSLLVRWTKGFNVTDAIGADVAQLLQEATDHIGLKVKCVAVVNDTVGTLASCALEDPKCAVGLIVGTGTNAAYIEKVEEVELMRVLESSNGVHRPPEEDSVIVNLEWGAFGEAGELEEFLTDFDRELDHDSLHPGKQIFEKMVSGMYLGEIVRVILLHLVKQQLLFRGEMPEPLATPGGFHTKLITETERDPPHLFYSTHAVLTEDLKLPIVDPIDDRVVRLVCELVSKRAAYLAGAGIAALIHKLNRSHVTIGIDGSLYKFHPKFRERMTDIIDQLKPASVKFRLRLSEDGSGKGAAAIAAAATRTSDAC</sequence>
<evidence type="ECO:0000256" key="7">
    <source>
        <dbReference type="ARBA" id="ARBA00022840"/>
    </source>
</evidence>
<dbReference type="Gene3D" id="3.30.420.40">
    <property type="match status" value="1"/>
</dbReference>
<reference evidence="15 16" key="1">
    <citation type="submission" date="2018-10" db="EMBL/GenBank/DDBJ databases">
        <authorList>
            <consortium name="Pathogen Informatics"/>
        </authorList>
    </citation>
    <scope>NUCLEOTIDE SEQUENCE [LARGE SCALE GENOMIC DNA]</scope>
</reference>
<evidence type="ECO:0000259" key="13">
    <source>
        <dbReference type="Pfam" id="PF00349"/>
    </source>
</evidence>
<dbReference type="AlphaFoldDB" id="A0A0R3UQM5"/>
<keyword evidence="8 12" id="KW-0324">Glycolysis</keyword>